<dbReference type="AlphaFoldDB" id="A0AAV4DXA1"/>
<reference evidence="1 2" key="1">
    <citation type="journal article" date="2021" name="Elife">
        <title>Chloroplast acquisition without the gene transfer in kleptoplastic sea slugs, Plakobranchus ocellatus.</title>
        <authorList>
            <person name="Maeda T."/>
            <person name="Takahashi S."/>
            <person name="Yoshida T."/>
            <person name="Shimamura S."/>
            <person name="Takaki Y."/>
            <person name="Nagai Y."/>
            <person name="Toyoda A."/>
            <person name="Suzuki Y."/>
            <person name="Arimoto A."/>
            <person name="Ishii H."/>
            <person name="Satoh N."/>
            <person name="Nishiyama T."/>
            <person name="Hasebe M."/>
            <person name="Maruyama T."/>
            <person name="Minagawa J."/>
            <person name="Obokata J."/>
            <person name="Shigenobu S."/>
        </authorList>
    </citation>
    <scope>NUCLEOTIDE SEQUENCE [LARGE SCALE GENOMIC DNA]</scope>
</reference>
<name>A0AAV4DXA1_9GAST</name>
<keyword evidence="2" id="KW-1185">Reference proteome</keyword>
<accession>A0AAV4DXA1</accession>
<proteinExistence type="predicted"/>
<evidence type="ECO:0000313" key="2">
    <source>
        <dbReference type="Proteomes" id="UP000735302"/>
    </source>
</evidence>
<sequence>MLRYKRFWEKVTSSITTDQVRSLSPTSAPAKYHSLRVYLQVQRRRPHPQKATSVTNCAKNADCKVTAYIPAVLYHILENVHLRRNT</sequence>
<protein>
    <submittedName>
        <fullName evidence="1">Uncharacterized protein</fullName>
    </submittedName>
</protein>
<evidence type="ECO:0000313" key="1">
    <source>
        <dbReference type="EMBL" id="GFO48675.1"/>
    </source>
</evidence>
<dbReference type="EMBL" id="BLXT01008440">
    <property type="protein sequence ID" value="GFO48675.1"/>
    <property type="molecule type" value="Genomic_DNA"/>
</dbReference>
<gene>
    <name evidence="1" type="ORF">PoB_007518000</name>
</gene>
<organism evidence="1 2">
    <name type="scientific">Plakobranchus ocellatus</name>
    <dbReference type="NCBI Taxonomy" id="259542"/>
    <lineage>
        <taxon>Eukaryota</taxon>
        <taxon>Metazoa</taxon>
        <taxon>Spiralia</taxon>
        <taxon>Lophotrochozoa</taxon>
        <taxon>Mollusca</taxon>
        <taxon>Gastropoda</taxon>
        <taxon>Heterobranchia</taxon>
        <taxon>Euthyneura</taxon>
        <taxon>Panpulmonata</taxon>
        <taxon>Sacoglossa</taxon>
        <taxon>Placobranchoidea</taxon>
        <taxon>Plakobranchidae</taxon>
        <taxon>Plakobranchus</taxon>
    </lineage>
</organism>
<comment type="caution">
    <text evidence="1">The sequence shown here is derived from an EMBL/GenBank/DDBJ whole genome shotgun (WGS) entry which is preliminary data.</text>
</comment>
<dbReference type="Proteomes" id="UP000735302">
    <property type="component" value="Unassembled WGS sequence"/>
</dbReference>